<dbReference type="Pfam" id="PF01520">
    <property type="entry name" value="Amidase_3"/>
    <property type="match status" value="1"/>
</dbReference>
<evidence type="ECO:0000256" key="1">
    <source>
        <dbReference type="ARBA" id="ARBA00001561"/>
    </source>
</evidence>
<feature type="chain" id="PRO_5047204939" description="N-acetylmuramoyl-L-alanine amidase" evidence="4">
    <location>
        <begin position="23"/>
        <end position="439"/>
    </location>
</feature>
<dbReference type="CDD" id="cd02696">
    <property type="entry name" value="MurNAc-LAA"/>
    <property type="match status" value="1"/>
</dbReference>
<accession>A0ABQ6CJF2</accession>
<dbReference type="InterPro" id="IPR002508">
    <property type="entry name" value="MurNAc-LAA_cat"/>
</dbReference>
<dbReference type="SMART" id="SM00646">
    <property type="entry name" value="Ami_3"/>
    <property type="match status" value="1"/>
</dbReference>
<evidence type="ECO:0000313" key="6">
    <source>
        <dbReference type="EMBL" id="GLS18854.1"/>
    </source>
</evidence>
<organism evidence="6 7">
    <name type="scientific">Labrys miyagiensis</name>
    <dbReference type="NCBI Taxonomy" id="346912"/>
    <lineage>
        <taxon>Bacteria</taxon>
        <taxon>Pseudomonadati</taxon>
        <taxon>Pseudomonadota</taxon>
        <taxon>Alphaproteobacteria</taxon>
        <taxon>Hyphomicrobiales</taxon>
        <taxon>Xanthobacteraceae</taxon>
        <taxon>Labrys</taxon>
    </lineage>
</organism>
<dbReference type="PANTHER" id="PTHR30404:SF0">
    <property type="entry name" value="N-ACETYLMURAMOYL-L-ALANINE AMIDASE AMIC"/>
    <property type="match status" value="1"/>
</dbReference>
<keyword evidence="4" id="KW-0732">Signal</keyword>
<dbReference type="Pfam" id="PF11741">
    <property type="entry name" value="AMIN"/>
    <property type="match status" value="1"/>
</dbReference>
<feature type="domain" description="MurNAc-LAA" evidence="5">
    <location>
        <begin position="265"/>
        <end position="420"/>
    </location>
</feature>
<evidence type="ECO:0000256" key="3">
    <source>
        <dbReference type="ARBA" id="ARBA00022801"/>
    </source>
</evidence>
<feature type="signal peptide" evidence="4">
    <location>
        <begin position="1"/>
        <end position="22"/>
    </location>
</feature>
<dbReference type="PANTHER" id="PTHR30404">
    <property type="entry name" value="N-ACETYLMURAMOYL-L-ALANINE AMIDASE"/>
    <property type="match status" value="1"/>
</dbReference>
<proteinExistence type="predicted"/>
<dbReference type="Proteomes" id="UP001156882">
    <property type="component" value="Unassembled WGS sequence"/>
</dbReference>
<dbReference type="EC" id="3.5.1.28" evidence="2"/>
<gene>
    <name evidence="6" type="ORF">GCM10007874_18710</name>
</gene>
<sequence>MKLVAAMVLGMLAVLDWHGALAAQGGPAPVPAMTQAAPAPAVTAPAPAQADALVASDARLAGDEKRTRLIVDLNGPTDKLNFRVFVLADPYRVVVDLPQIAFNIAPDIGKHGRGLISAYRFGLIAQGKSRIVMDPTGPVSVDKSFLLDAVDNQPARLVIDLVKTDRSAFLRTVAAQKASDMTATPPPPQGADTLLPEIQPGLPIVVVDPGHGGIDAGATSPSGEQEKSIVLEFAKKLAEKINATGRYRAVLTREDDTFITLSGRIQFARANRASLFVSVHADTLHDPFGVRGATIYTLSDKASDAESARYAEQENKADAIAGVDLTAEPGDVADILIDLTRRETKTFSNRFAKVLIDEFQAAATLNKNPHRSAGFMVLTAPDIPSVLLELGYLSSRDDVKLLTSDDWRNRATDAVVTAVDAFFTQRRQNQPAVSNAAAP</sequence>
<keyword evidence="7" id="KW-1185">Reference proteome</keyword>
<evidence type="ECO:0000256" key="2">
    <source>
        <dbReference type="ARBA" id="ARBA00011901"/>
    </source>
</evidence>
<reference evidence="7" key="1">
    <citation type="journal article" date="2019" name="Int. J. Syst. Evol. Microbiol.">
        <title>The Global Catalogue of Microorganisms (GCM) 10K type strain sequencing project: providing services to taxonomists for standard genome sequencing and annotation.</title>
        <authorList>
            <consortium name="The Broad Institute Genomics Platform"/>
            <consortium name="The Broad Institute Genome Sequencing Center for Infectious Disease"/>
            <person name="Wu L."/>
            <person name="Ma J."/>
        </authorList>
    </citation>
    <scope>NUCLEOTIDE SEQUENCE [LARGE SCALE GENOMIC DNA]</scope>
    <source>
        <strain evidence="7">NBRC 101365</strain>
    </source>
</reference>
<comment type="caution">
    <text evidence="6">The sequence shown here is derived from an EMBL/GenBank/DDBJ whole genome shotgun (WGS) entry which is preliminary data.</text>
</comment>
<evidence type="ECO:0000256" key="4">
    <source>
        <dbReference type="SAM" id="SignalP"/>
    </source>
</evidence>
<protein>
    <recommendedName>
        <fullName evidence="2">N-acetylmuramoyl-L-alanine amidase</fullName>
        <ecNumber evidence="2">3.5.1.28</ecNumber>
    </recommendedName>
</protein>
<dbReference type="InterPro" id="IPR050695">
    <property type="entry name" value="N-acetylmuramoyl_amidase_3"/>
</dbReference>
<name>A0ABQ6CJF2_9HYPH</name>
<comment type="catalytic activity">
    <reaction evidence="1">
        <text>Hydrolyzes the link between N-acetylmuramoyl residues and L-amino acid residues in certain cell-wall glycopeptides.</text>
        <dbReference type="EC" id="3.5.1.28"/>
    </reaction>
</comment>
<dbReference type="SUPFAM" id="SSF53187">
    <property type="entry name" value="Zn-dependent exopeptidases"/>
    <property type="match status" value="1"/>
</dbReference>
<dbReference type="EMBL" id="BSPC01000015">
    <property type="protein sequence ID" value="GLS18854.1"/>
    <property type="molecule type" value="Genomic_DNA"/>
</dbReference>
<evidence type="ECO:0000313" key="7">
    <source>
        <dbReference type="Proteomes" id="UP001156882"/>
    </source>
</evidence>
<evidence type="ECO:0000259" key="5">
    <source>
        <dbReference type="SMART" id="SM00646"/>
    </source>
</evidence>
<keyword evidence="3" id="KW-0378">Hydrolase</keyword>
<dbReference type="Gene3D" id="2.60.40.3500">
    <property type="match status" value="1"/>
</dbReference>
<dbReference type="InterPro" id="IPR021731">
    <property type="entry name" value="AMIN_dom"/>
</dbReference>
<dbReference type="Gene3D" id="3.40.630.40">
    <property type="entry name" value="Zn-dependent exopeptidases"/>
    <property type="match status" value="1"/>
</dbReference>